<organism evidence="1 2">
    <name type="scientific">Potamilus streckersoni</name>
    <dbReference type="NCBI Taxonomy" id="2493646"/>
    <lineage>
        <taxon>Eukaryota</taxon>
        <taxon>Metazoa</taxon>
        <taxon>Spiralia</taxon>
        <taxon>Lophotrochozoa</taxon>
        <taxon>Mollusca</taxon>
        <taxon>Bivalvia</taxon>
        <taxon>Autobranchia</taxon>
        <taxon>Heteroconchia</taxon>
        <taxon>Palaeoheterodonta</taxon>
        <taxon>Unionida</taxon>
        <taxon>Unionoidea</taxon>
        <taxon>Unionidae</taxon>
        <taxon>Ambleminae</taxon>
        <taxon>Lampsilini</taxon>
        <taxon>Potamilus</taxon>
    </lineage>
</organism>
<accession>A0AAE0RZX3</accession>
<evidence type="ECO:0008006" key="3">
    <source>
        <dbReference type="Google" id="ProtNLM"/>
    </source>
</evidence>
<protein>
    <recommendedName>
        <fullName evidence="3">Receptor ligand binding region domain-containing protein</fullName>
    </recommendedName>
</protein>
<reference evidence="1" key="1">
    <citation type="journal article" date="2021" name="Genome Biol. Evol.">
        <title>A High-Quality Reference Genome for a Parasitic Bivalve with Doubly Uniparental Inheritance (Bivalvia: Unionida).</title>
        <authorList>
            <person name="Smith C.H."/>
        </authorList>
    </citation>
    <scope>NUCLEOTIDE SEQUENCE</scope>
    <source>
        <strain evidence="1">CHS0354</strain>
    </source>
</reference>
<gene>
    <name evidence="1" type="ORF">CHS0354_039994</name>
</gene>
<reference evidence="1" key="2">
    <citation type="journal article" date="2021" name="Genome Biol. Evol.">
        <title>Developing a high-quality reference genome for a parasitic bivalve with doubly uniparental inheritance (Bivalvia: Unionida).</title>
        <authorList>
            <person name="Smith C.H."/>
        </authorList>
    </citation>
    <scope>NUCLEOTIDE SEQUENCE</scope>
    <source>
        <strain evidence="1">CHS0354</strain>
        <tissue evidence="1">Mantle</tissue>
    </source>
</reference>
<name>A0AAE0RZX3_9BIVA</name>
<dbReference type="Proteomes" id="UP001195483">
    <property type="component" value="Unassembled WGS sequence"/>
</dbReference>
<dbReference type="SUPFAM" id="SSF53822">
    <property type="entry name" value="Periplasmic binding protein-like I"/>
    <property type="match status" value="1"/>
</dbReference>
<dbReference type="EMBL" id="JAEAOA010002327">
    <property type="protein sequence ID" value="KAK3582847.1"/>
    <property type="molecule type" value="Genomic_DNA"/>
</dbReference>
<dbReference type="InterPro" id="IPR028082">
    <property type="entry name" value="Peripla_BP_I"/>
</dbReference>
<reference evidence="1" key="3">
    <citation type="submission" date="2023-05" db="EMBL/GenBank/DDBJ databases">
        <authorList>
            <person name="Smith C.H."/>
        </authorList>
    </citation>
    <scope>NUCLEOTIDE SEQUENCE</scope>
    <source>
        <strain evidence="1">CHS0354</strain>
        <tissue evidence="1">Mantle</tissue>
    </source>
</reference>
<sequence>MEIGDTNRYSRLMVTVGRDLECRTACQRTFYDPNVSSSTSYSHTDTVSDFEEITNSEAEDERYKVGNDKSSSMDRQLIEAKHISDDNSDKNRKIPLYIGGLFELTGPRGSVLGYSELTAARLAVDHVNMDNVIPGYTLTLLHNDTAVSVTLFVLEYSKSRLKRS</sequence>
<dbReference type="AlphaFoldDB" id="A0AAE0RZX3"/>
<evidence type="ECO:0000313" key="2">
    <source>
        <dbReference type="Proteomes" id="UP001195483"/>
    </source>
</evidence>
<proteinExistence type="predicted"/>
<evidence type="ECO:0000313" key="1">
    <source>
        <dbReference type="EMBL" id="KAK3582847.1"/>
    </source>
</evidence>
<keyword evidence="2" id="KW-1185">Reference proteome</keyword>
<comment type="caution">
    <text evidence="1">The sequence shown here is derived from an EMBL/GenBank/DDBJ whole genome shotgun (WGS) entry which is preliminary data.</text>
</comment>
<dbReference type="Gene3D" id="3.40.50.2300">
    <property type="match status" value="1"/>
</dbReference>